<name>A0ABU6SLX5_9FABA</name>
<evidence type="ECO:0000313" key="1">
    <source>
        <dbReference type="EMBL" id="MED6137452.1"/>
    </source>
</evidence>
<sequence>MRPHLRFSDRRSGSDLSVAFVLFDQFYPLRSTNTDDKVEREIELIGSSKIQNHSLHTGRRRPRFRKLSIESPRRSYHFPLTLNGSGLRSSLLTLRSEKRVRESTVIGSVAVNLPRRASTVHPLRSASAWSPCRRVVSPPSSYLLLRHHRASTNLVSAFAVIPRSAFVFLAGPLPLIGQATIFTNRQQFCLHCHHRSTSSLSSG</sequence>
<evidence type="ECO:0000313" key="2">
    <source>
        <dbReference type="Proteomes" id="UP001341840"/>
    </source>
</evidence>
<protein>
    <submittedName>
        <fullName evidence="1">Uncharacterized protein</fullName>
    </submittedName>
</protein>
<proteinExistence type="predicted"/>
<organism evidence="1 2">
    <name type="scientific">Stylosanthes scabra</name>
    <dbReference type="NCBI Taxonomy" id="79078"/>
    <lineage>
        <taxon>Eukaryota</taxon>
        <taxon>Viridiplantae</taxon>
        <taxon>Streptophyta</taxon>
        <taxon>Embryophyta</taxon>
        <taxon>Tracheophyta</taxon>
        <taxon>Spermatophyta</taxon>
        <taxon>Magnoliopsida</taxon>
        <taxon>eudicotyledons</taxon>
        <taxon>Gunneridae</taxon>
        <taxon>Pentapetalae</taxon>
        <taxon>rosids</taxon>
        <taxon>fabids</taxon>
        <taxon>Fabales</taxon>
        <taxon>Fabaceae</taxon>
        <taxon>Papilionoideae</taxon>
        <taxon>50 kb inversion clade</taxon>
        <taxon>dalbergioids sensu lato</taxon>
        <taxon>Dalbergieae</taxon>
        <taxon>Pterocarpus clade</taxon>
        <taxon>Stylosanthes</taxon>
    </lineage>
</organism>
<reference evidence="1 2" key="1">
    <citation type="journal article" date="2023" name="Plants (Basel)">
        <title>Bridging the Gap: Combining Genomics and Transcriptomics Approaches to Understand Stylosanthes scabra, an Orphan Legume from the Brazilian Caatinga.</title>
        <authorList>
            <person name="Ferreira-Neto J.R.C."/>
            <person name="da Silva M.D."/>
            <person name="Binneck E."/>
            <person name="de Melo N.F."/>
            <person name="da Silva R.H."/>
            <person name="de Melo A.L.T.M."/>
            <person name="Pandolfi V."/>
            <person name="Bustamante F.O."/>
            <person name="Brasileiro-Vidal A.C."/>
            <person name="Benko-Iseppon A.M."/>
        </authorList>
    </citation>
    <scope>NUCLEOTIDE SEQUENCE [LARGE SCALE GENOMIC DNA]</scope>
    <source>
        <tissue evidence="1">Leaves</tissue>
    </source>
</reference>
<keyword evidence="2" id="KW-1185">Reference proteome</keyword>
<accession>A0ABU6SLX5</accession>
<dbReference type="Proteomes" id="UP001341840">
    <property type="component" value="Unassembled WGS sequence"/>
</dbReference>
<gene>
    <name evidence="1" type="ORF">PIB30_065168</name>
</gene>
<dbReference type="EMBL" id="JASCZI010061061">
    <property type="protein sequence ID" value="MED6137452.1"/>
    <property type="molecule type" value="Genomic_DNA"/>
</dbReference>
<comment type="caution">
    <text evidence="1">The sequence shown here is derived from an EMBL/GenBank/DDBJ whole genome shotgun (WGS) entry which is preliminary data.</text>
</comment>